<reference evidence="2" key="1">
    <citation type="submission" date="2022-11" db="EMBL/GenBank/DDBJ databases">
        <authorList>
            <person name="Vasilchenko N.G."/>
            <person name="Prazdnova E.V."/>
            <person name="Gorovtsov A.V."/>
            <person name="Chistyakov V.A."/>
            <person name="Pak M.L."/>
        </authorList>
    </citation>
    <scope>NUCLEOTIDE SEQUENCE</scope>
    <source>
        <strain evidence="2">R 4.5</strain>
    </source>
</reference>
<dbReference type="RefSeq" id="WP_250258989.1">
    <property type="nucleotide sequence ID" value="NZ_CP097770.1"/>
</dbReference>
<dbReference type="NCBIfam" id="TIGR02593">
    <property type="entry name" value="CRISPR_cas5"/>
    <property type="match status" value="1"/>
</dbReference>
<protein>
    <submittedName>
        <fullName evidence="2">Type I-B CRISPR-associated protein Cas5b</fullName>
    </submittedName>
</protein>
<dbReference type="InterPro" id="IPR013421">
    <property type="entry name" value="CRISPR-assoc_prot_Cas5_HALMA"/>
</dbReference>
<gene>
    <name evidence="2" type="primary">cas5b</name>
    <name evidence="2" type="ORF">MF626_002581</name>
</gene>
<name>A0AAE9L6K2_PAEPO</name>
<dbReference type="GO" id="GO:0051607">
    <property type="term" value="P:defense response to virus"/>
    <property type="evidence" value="ECO:0007669"/>
    <property type="project" value="UniProtKB-KW"/>
</dbReference>
<accession>A0AAE9L6K2</accession>
<sequence length="266" mass="30227">MQALCFELSGETAFFKKPDVNVYAYFTYSHIHKVALYGLLGAVLGLGGYTQQYERNMALGGKAKQDSPAMPYPEFYEVFRHASVSIVPHGDRGYFSKKIQIFNNTVGYASQEEGGVLNVREQWLERPRWTIYVADDGGVDREVFDRLADYVQHSKAEYIPYLGKNDHPATISKARLVELEPASEPEYIDSLRAAHVLVATGGYVKDDQMQSYLQEYLPVGLNTANNGYILEPLVFSNQEIDTDELKAEDLQKMYRDADNDRTLYFI</sequence>
<keyword evidence="1" id="KW-0051">Antiviral defense</keyword>
<dbReference type="NCBIfam" id="TIGR02592">
    <property type="entry name" value="cas_Cas5h"/>
    <property type="match status" value="1"/>
</dbReference>
<evidence type="ECO:0000313" key="3">
    <source>
        <dbReference type="Proteomes" id="UP001055784"/>
    </source>
</evidence>
<organism evidence="2 3">
    <name type="scientific">Paenibacillus polymyxa</name>
    <name type="common">Bacillus polymyxa</name>
    <dbReference type="NCBI Taxonomy" id="1406"/>
    <lineage>
        <taxon>Bacteria</taxon>
        <taxon>Bacillati</taxon>
        <taxon>Bacillota</taxon>
        <taxon>Bacilli</taxon>
        <taxon>Bacillales</taxon>
        <taxon>Paenibacillaceae</taxon>
        <taxon>Paenibacillus</taxon>
    </lineage>
</organism>
<evidence type="ECO:0000313" key="2">
    <source>
        <dbReference type="EMBL" id="URJ48350.1"/>
    </source>
</evidence>
<dbReference type="Proteomes" id="UP001055784">
    <property type="component" value="Chromosome"/>
</dbReference>
<dbReference type="EMBL" id="CP097770">
    <property type="protein sequence ID" value="URJ48350.1"/>
    <property type="molecule type" value="Genomic_DNA"/>
</dbReference>
<proteinExistence type="predicted"/>
<dbReference type="InterPro" id="IPR013422">
    <property type="entry name" value="CRISPR-assoc_prot_Cas5_N"/>
</dbReference>
<dbReference type="AlphaFoldDB" id="A0AAE9L6K2"/>
<evidence type="ECO:0000256" key="1">
    <source>
        <dbReference type="ARBA" id="ARBA00023118"/>
    </source>
</evidence>